<feature type="domain" description="G5" evidence="4">
    <location>
        <begin position="63"/>
        <end position="143"/>
    </location>
</feature>
<evidence type="ECO:0000313" key="5">
    <source>
        <dbReference type="EMBL" id="NJC21545.1"/>
    </source>
</evidence>
<feature type="compositionally biased region" description="Low complexity" evidence="2">
    <location>
        <begin position="38"/>
        <end position="50"/>
    </location>
</feature>
<dbReference type="Pfam" id="PF07501">
    <property type="entry name" value="G5"/>
    <property type="match status" value="1"/>
</dbReference>
<dbReference type="EMBL" id="JAATJL010000001">
    <property type="protein sequence ID" value="NJC21545.1"/>
    <property type="molecule type" value="Genomic_DNA"/>
</dbReference>
<dbReference type="PROSITE" id="PS51109">
    <property type="entry name" value="G5"/>
    <property type="match status" value="1"/>
</dbReference>
<gene>
    <name evidence="5" type="ORF">BJ994_000621</name>
</gene>
<evidence type="ECO:0000256" key="1">
    <source>
        <dbReference type="ARBA" id="ARBA00022729"/>
    </source>
</evidence>
<dbReference type="PROSITE" id="PS51257">
    <property type="entry name" value="PROKAR_LIPOPROTEIN"/>
    <property type="match status" value="1"/>
</dbReference>
<keyword evidence="1 3" id="KW-0732">Signal</keyword>
<name>A0A846RP41_9MICC</name>
<reference evidence="5 6" key="1">
    <citation type="submission" date="2020-03" db="EMBL/GenBank/DDBJ databases">
        <title>Sequencing the genomes of 1000 actinobacteria strains.</title>
        <authorList>
            <person name="Klenk H.-P."/>
        </authorList>
    </citation>
    <scope>NUCLEOTIDE SEQUENCE [LARGE SCALE GENOMIC DNA]</scope>
    <source>
        <strain evidence="5 6">DSM 16403</strain>
    </source>
</reference>
<protein>
    <recommendedName>
        <fullName evidence="4">G5 domain-containing protein</fullName>
    </recommendedName>
</protein>
<comment type="caution">
    <text evidence="5">The sequence shown here is derived from an EMBL/GenBank/DDBJ whole genome shotgun (WGS) entry which is preliminary data.</text>
</comment>
<feature type="compositionally biased region" description="Pro residues" evidence="2">
    <location>
        <begin position="51"/>
        <end position="61"/>
    </location>
</feature>
<evidence type="ECO:0000313" key="6">
    <source>
        <dbReference type="Proteomes" id="UP000547458"/>
    </source>
</evidence>
<sequence length="215" mass="21624">MTIRVKAKLCLAILGVGLLALTGCGSTDSAVADPDSIPTATASPSSTPSSTPSPKPTPSATPTPEVTVTEEWIESDIPFESVRQDDPNAELGSEALLVAGVAGVKATRYEVTFTDGVETARVAAGEEVRIAPVTEVIGIGSKPAEIAPPPPVEAAIPAGNCDPNYAGDCVPIDSDVDCASGSGNGPSYVQGPVTIVGTDIYDLDGNDGDGVGCEN</sequence>
<evidence type="ECO:0000259" key="4">
    <source>
        <dbReference type="PROSITE" id="PS51109"/>
    </source>
</evidence>
<dbReference type="RefSeq" id="WP_167991377.1">
    <property type="nucleotide sequence ID" value="NZ_JAATJL010000001.1"/>
</dbReference>
<evidence type="ECO:0000256" key="3">
    <source>
        <dbReference type="SAM" id="SignalP"/>
    </source>
</evidence>
<dbReference type="Gene3D" id="2.20.230.10">
    <property type="entry name" value="Resuscitation-promoting factor rpfb"/>
    <property type="match status" value="1"/>
</dbReference>
<feature type="region of interest" description="Disordered" evidence="2">
    <location>
        <begin position="35"/>
        <end position="66"/>
    </location>
</feature>
<dbReference type="AlphaFoldDB" id="A0A846RP41"/>
<dbReference type="InterPro" id="IPR011098">
    <property type="entry name" value="G5_dom"/>
</dbReference>
<dbReference type="Proteomes" id="UP000547458">
    <property type="component" value="Unassembled WGS sequence"/>
</dbReference>
<feature type="chain" id="PRO_5032880016" description="G5 domain-containing protein" evidence="3">
    <location>
        <begin position="33"/>
        <end position="215"/>
    </location>
</feature>
<organism evidence="5 6">
    <name type="scientific">Arthrobacter pigmenti</name>
    <dbReference type="NCBI Taxonomy" id="271432"/>
    <lineage>
        <taxon>Bacteria</taxon>
        <taxon>Bacillati</taxon>
        <taxon>Actinomycetota</taxon>
        <taxon>Actinomycetes</taxon>
        <taxon>Micrococcales</taxon>
        <taxon>Micrococcaceae</taxon>
        <taxon>Arthrobacter</taxon>
    </lineage>
</organism>
<feature type="signal peptide" evidence="3">
    <location>
        <begin position="1"/>
        <end position="32"/>
    </location>
</feature>
<evidence type="ECO:0000256" key="2">
    <source>
        <dbReference type="SAM" id="MobiDB-lite"/>
    </source>
</evidence>
<proteinExistence type="predicted"/>
<dbReference type="SMART" id="SM01208">
    <property type="entry name" value="G5"/>
    <property type="match status" value="1"/>
</dbReference>
<accession>A0A846RP41</accession>
<keyword evidence="6" id="KW-1185">Reference proteome</keyword>